<protein>
    <submittedName>
        <fullName evidence="2">ATP-binding protein</fullName>
    </submittedName>
</protein>
<keyword evidence="2" id="KW-0547">Nucleotide-binding</keyword>
<dbReference type="InterPro" id="IPR038727">
    <property type="entry name" value="NadR/Ttd14_AAA_dom"/>
</dbReference>
<comment type="caution">
    <text evidence="2">The sequence shown here is derived from an EMBL/GenBank/DDBJ whole genome shotgun (WGS) entry which is preliminary data.</text>
</comment>
<sequence length="179" mass="20110">MIERRADAPVRIVLTGSECTGKSTLAKALAEHYGVGFAREYLREYFEKAGGRLCIDDTVPIAEGQLQRETLLEQRGSNPLICDTDALSSVIYANHYFGSCPQRIEAILASRPRTHYLLCHIDVPWRADGQRDRPEQREHMHGLFASELDRRGFAHTRVRGSLAQRMATAMGIVDRLLSA</sequence>
<dbReference type="OrthoDB" id="3249147at2"/>
<dbReference type="InterPro" id="IPR027417">
    <property type="entry name" value="P-loop_NTPase"/>
</dbReference>
<dbReference type="AlphaFoldDB" id="A0A6N6N106"/>
<dbReference type="GO" id="GO:0005524">
    <property type="term" value="F:ATP binding"/>
    <property type="evidence" value="ECO:0007669"/>
    <property type="project" value="UniProtKB-KW"/>
</dbReference>
<name>A0A6N6N106_9BACT</name>
<dbReference type="RefSeq" id="WP_151151916.1">
    <property type="nucleotide sequence ID" value="NZ_WAIE01000008.1"/>
</dbReference>
<dbReference type="Gene3D" id="3.40.50.300">
    <property type="entry name" value="P-loop containing nucleotide triphosphate hydrolases"/>
    <property type="match status" value="1"/>
</dbReference>
<organism evidence="2 3">
    <name type="scientific">Pseudodesulfovibrio senegalensis</name>
    <dbReference type="NCBI Taxonomy" id="1721087"/>
    <lineage>
        <taxon>Bacteria</taxon>
        <taxon>Pseudomonadati</taxon>
        <taxon>Thermodesulfobacteriota</taxon>
        <taxon>Desulfovibrionia</taxon>
        <taxon>Desulfovibrionales</taxon>
        <taxon>Desulfovibrionaceae</taxon>
    </lineage>
</organism>
<evidence type="ECO:0000313" key="3">
    <source>
        <dbReference type="Proteomes" id="UP000438699"/>
    </source>
</evidence>
<dbReference type="SUPFAM" id="SSF52540">
    <property type="entry name" value="P-loop containing nucleoside triphosphate hydrolases"/>
    <property type="match status" value="1"/>
</dbReference>
<evidence type="ECO:0000259" key="1">
    <source>
        <dbReference type="Pfam" id="PF13521"/>
    </source>
</evidence>
<keyword evidence="3" id="KW-1185">Reference proteome</keyword>
<reference evidence="2 3" key="1">
    <citation type="journal article" date="2017" name="Int. J. Syst. Evol. Microbiol.">
        <title>Desulfovibrio senegalensis sp. nov., a mesophilic sulfate reducer isolated from marine sediment.</title>
        <authorList>
            <person name="Thioye A."/>
            <person name="Gam Z.B.A."/>
            <person name="Mbengue M."/>
            <person name="Cayol J.L."/>
            <person name="Joseph-Bartoli M."/>
            <person name="Toure-Kane C."/>
            <person name="Labat M."/>
        </authorList>
    </citation>
    <scope>NUCLEOTIDE SEQUENCE [LARGE SCALE GENOMIC DNA]</scope>
    <source>
        <strain evidence="2 3">DSM 101509</strain>
    </source>
</reference>
<dbReference type="Pfam" id="PF13521">
    <property type="entry name" value="AAA_28"/>
    <property type="match status" value="1"/>
</dbReference>
<dbReference type="CDD" id="cd02019">
    <property type="entry name" value="NK"/>
    <property type="match status" value="1"/>
</dbReference>
<feature type="domain" description="NadR/Ttd14 AAA" evidence="1">
    <location>
        <begin position="11"/>
        <end position="165"/>
    </location>
</feature>
<accession>A0A6N6N106</accession>
<proteinExistence type="predicted"/>
<keyword evidence="2" id="KW-0067">ATP-binding</keyword>
<dbReference type="Proteomes" id="UP000438699">
    <property type="component" value="Unassembled WGS sequence"/>
</dbReference>
<dbReference type="EMBL" id="WAIE01000008">
    <property type="protein sequence ID" value="KAB1439131.1"/>
    <property type="molecule type" value="Genomic_DNA"/>
</dbReference>
<gene>
    <name evidence="2" type="ORF">F8A88_14595</name>
</gene>
<dbReference type="PANTHER" id="PTHR37512:SF1">
    <property type="entry name" value="NADR_TTD14 AAA DOMAIN-CONTAINING PROTEIN"/>
    <property type="match status" value="1"/>
</dbReference>
<dbReference type="InterPro" id="IPR052735">
    <property type="entry name" value="NAD_biosynth-regulator"/>
</dbReference>
<evidence type="ECO:0000313" key="2">
    <source>
        <dbReference type="EMBL" id="KAB1439131.1"/>
    </source>
</evidence>
<dbReference type="PANTHER" id="PTHR37512">
    <property type="entry name" value="TRIFUNCTIONAL NAD BIOSYNTHESIS/REGULATOR PROTEIN NADR"/>
    <property type="match status" value="1"/>
</dbReference>